<feature type="domain" description="VTT" evidence="15">
    <location>
        <begin position="287"/>
        <end position="397"/>
    </location>
</feature>
<evidence type="ECO:0000259" key="14">
    <source>
        <dbReference type="Pfam" id="PF00291"/>
    </source>
</evidence>
<dbReference type="GeneID" id="42006856"/>
<keyword evidence="6" id="KW-1000">Mitochondrion outer membrane</keyword>
<evidence type="ECO:0000256" key="10">
    <source>
        <dbReference type="ARBA" id="ARBA00047931"/>
    </source>
</evidence>
<keyword evidence="5 13" id="KW-0812">Transmembrane</keyword>
<comment type="subcellular location">
    <subcellularLocation>
        <location evidence="1">Mitochondrion outer membrane</location>
        <topology evidence="1">Single-pass membrane protein</topology>
    </subcellularLocation>
</comment>
<dbReference type="AlphaFoldDB" id="A0A507BYU8"/>
<dbReference type="EC" id="2.5.1.47" evidence="3"/>
<dbReference type="GO" id="GO:0005741">
    <property type="term" value="C:mitochondrial outer membrane"/>
    <property type="evidence" value="ECO:0007669"/>
    <property type="project" value="UniProtKB-SubCell"/>
</dbReference>
<feature type="domain" description="Tryptophan synthase beta chain-like PALP" evidence="14">
    <location>
        <begin position="2"/>
        <end position="253"/>
    </location>
</feature>
<dbReference type="EMBL" id="QEAO01000053">
    <property type="protein sequence ID" value="TPX30916.1"/>
    <property type="molecule type" value="Genomic_DNA"/>
</dbReference>
<feature type="transmembrane region" description="Helical" evidence="13">
    <location>
        <begin position="267"/>
        <end position="284"/>
    </location>
</feature>
<evidence type="ECO:0000256" key="5">
    <source>
        <dbReference type="ARBA" id="ARBA00022692"/>
    </source>
</evidence>
<evidence type="ECO:0000256" key="6">
    <source>
        <dbReference type="ARBA" id="ARBA00022787"/>
    </source>
</evidence>
<evidence type="ECO:0000256" key="12">
    <source>
        <dbReference type="SAM" id="MobiDB-lite"/>
    </source>
</evidence>
<keyword evidence="17" id="KW-1185">Reference proteome</keyword>
<accession>A0A507BYU8</accession>
<feature type="region of interest" description="Disordered" evidence="12">
    <location>
        <begin position="456"/>
        <end position="478"/>
    </location>
</feature>
<gene>
    <name evidence="16" type="ORF">SmJEL517_g05633</name>
</gene>
<protein>
    <recommendedName>
        <fullName evidence="3">cysteine synthase</fullName>
        <ecNumber evidence="3">2.5.1.47</ecNumber>
    </recommendedName>
    <alternativeName>
        <fullName evidence="11">Cysteine synthase-like protein</fullName>
    </alternativeName>
</protein>
<evidence type="ECO:0000256" key="2">
    <source>
        <dbReference type="ARBA" id="ARBA00007103"/>
    </source>
</evidence>
<evidence type="ECO:0000256" key="8">
    <source>
        <dbReference type="ARBA" id="ARBA00023128"/>
    </source>
</evidence>
<keyword evidence="4" id="KW-0808">Transferase</keyword>
<feature type="transmembrane region" description="Helical" evidence="13">
    <location>
        <begin position="304"/>
        <end position="325"/>
    </location>
</feature>
<name>A0A507BYU8_9FUNG</name>
<dbReference type="CDD" id="cd01561">
    <property type="entry name" value="CBS_like"/>
    <property type="match status" value="1"/>
</dbReference>
<keyword evidence="8" id="KW-0496">Mitochondrion</keyword>
<comment type="caution">
    <text evidence="16">The sequence shown here is derived from an EMBL/GenBank/DDBJ whole genome shotgun (WGS) entry which is preliminary data.</text>
</comment>
<dbReference type="GO" id="GO:0004124">
    <property type="term" value="F:cysteine synthase activity"/>
    <property type="evidence" value="ECO:0007669"/>
    <property type="project" value="UniProtKB-EC"/>
</dbReference>
<keyword evidence="7 13" id="KW-1133">Transmembrane helix</keyword>
<dbReference type="InterPro" id="IPR032816">
    <property type="entry name" value="VTT_dom"/>
</dbReference>
<evidence type="ECO:0000313" key="16">
    <source>
        <dbReference type="EMBL" id="TPX30916.1"/>
    </source>
</evidence>
<evidence type="ECO:0000256" key="7">
    <source>
        <dbReference type="ARBA" id="ARBA00022989"/>
    </source>
</evidence>
<dbReference type="FunFam" id="3.40.50.1100:FF:000096">
    <property type="entry name" value="Related to cysteine synthase"/>
    <property type="match status" value="1"/>
</dbReference>
<comment type="catalytic activity">
    <reaction evidence="10">
        <text>O-acetyl-L-serine + hydrogen sulfide = L-cysteine + acetate</text>
        <dbReference type="Rhea" id="RHEA:14829"/>
        <dbReference type="ChEBI" id="CHEBI:29919"/>
        <dbReference type="ChEBI" id="CHEBI:30089"/>
        <dbReference type="ChEBI" id="CHEBI:35235"/>
        <dbReference type="ChEBI" id="CHEBI:58340"/>
        <dbReference type="EC" id="2.5.1.47"/>
    </reaction>
</comment>
<dbReference type="InterPro" id="IPR050214">
    <property type="entry name" value="Cys_Synth/Cystath_Beta-Synth"/>
</dbReference>
<dbReference type="STRING" id="1806994.A0A507BYU8"/>
<evidence type="ECO:0000256" key="4">
    <source>
        <dbReference type="ARBA" id="ARBA00022679"/>
    </source>
</evidence>
<dbReference type="Gene3D" id="3.40.50.1100">
    <property type="match status" value="2"/>
</dbReference>
<dbReference type="InterPro" id="IPR001926">
    <property type="entry name" value="TrpB-like_PALP"/>
</dbReference>
<dbReference type="OrthoDB" id="10259545at2759"/>
<organism evidence="16 17">
    <name type="scientific">Synchytrium microbalum</name>
    <dbReference type="NCBI Taxonomy" id="1806994"/>
    <lineage>
        <taxon>Eukaryota</taxon>
        <taxon>Fungi</taxon>
        <taxon>Fungi incertae sedis</taxon>
        <taxon>Chytridiomycota</taxon>
        <taxon>Chytridiomycota incertae sedis</taxon>
        <taxon>Chytridiomycetes</taxon>
        <taxon>Synchytriales</taxon>
        <taxon>Synchytriaceae</taxon>
        <taxon>Synchytrium</taxon>
    </lineage>
</organism>
<proteinExistence type="inferred from homology"/>
<dbReference type="Pfam" id="PF09335">
    <property type="entry name" value="VTT_dom"/>
    <property type="match status" value="1"/>
</dbReference>
<comment type="similarity">
    <text evidence="2">Belongs to the cysteine synthase/cystathionine beta-synthase family.</text>
</comment>
<dbReference type="Proteomes" id="UP000319731">
    <property type="component" value="Unassembled WGS sequence"/>
</dbReference>
<dbReference type="Pfam" id="PF00291">
    <property type="entry name" value="PALP"/>
    <property type="match status" value="1"/>
</dbReference>
<evidence type="ECO:0000259" key="15">
    <source>
        <dbReference type="Pfam" id="PF09335"/>
    </source>
</evidence>
<dbReference type="RefSeq" id="XP_031022466.1">
    <property type="nucleotide sequence ID" value="XM_031171559.1"/>
</dbReference>
<dbReference type="PANTHER" id="PTHR10314">
    <property type="entry name" value="CYSTATHIONINE BETA-SYNTHASE"/>
    <property type="match status" value="1"/>
</dbReference>
<evidence type="ECO:0000256" key="1">
    <source>
        <dbReference type="ARBA" id="ARBA00004572"/>
    </source>
</evidence>
<feature type="transmembrane region" description="Helical" evidence="13">
    <location>
        <begin position="375"/>
        <end position="395"/>
    </location>
</feature>
<evidence type="ECO:0000256" key="3">
    <source>
        <dbReference type="ARBA" id="ARBA00012681"/>
    </source>
</evidence>
<dbReference type="SUPFAM" id="SSF53686">
    <property type="entry name" value="Tryptophan synthase beta subunit-like PLP-dependent enzymes"/>
    <property type="match status" value="1"/>
</dbReference>
<evidence type="ECO:0000256" key="13">
    <source>
        <dbReference type="SAM" id="Phobius"/>
    </source>
</evidence>
<reference evidence="16 17" key="1">
    <citation type="journal article" date="2019" name="Sci. Rep.">
        <title>Comparative genomics of chytrid fungi reveal insights into the obligate biotrophic and pathogenic lifestyle of Synchytrium endobioticum.</title>
        <authorList>
            <person name="van de Vossenberg B.T.L.H."/>
            <person name="Warris S."/>
            <person name="Nguyen H.D.T."/>
            <person name="van Gent-Pelzer M.P.E."/>
            <person name="Joly D.L."/>
            <person name="van de Geest H.C."/>
            <person name="Bonants P.J.M."/>
            <person name="Smith D.S."/>
            <person name="Levesque C.A."/>
            <person name="van der Lee T.A.J."/>
        </authorList>
    </citation>
    <scope>NUCLEOTIDE SEQUENCE [LARGE SCALE GENOMIC DNA]</scope>
    <source>
        <strain evidence="16 17">JEL517</strain>
    </source>
</reference>
<evidence type="ECO:0000256" key="11">
    <source>
        <dbReference type="ARBA" id="ARBA00078545"/>
    </source>
</evidence>
<feature type="transmembrane region" description="Helical" evidence="13">
    <location>
        <begin position="416"/>
        <end position="435"/>
    </location>
</feature>
<keyword evidence="9 13" id="KW-0472">Membrane</keyword>
<sequence length="478" mass="52000">MGSTGISLAVIGKSKGYNVHIVMPDDTAREKYELLIAMGAVVERVRPVSIIHQNHFVNVAKRRADELNEQSMRTNSPARGYFCNQFENLANFEAHFRTTGPEILRQCGDCIDAFVMGAGTGGTLAGVARYLKPKLPNLMVVLADPQGSGLFHRVLHGILYSPTESEGTRKRHQVDTIIEGIGINRITANFEKGRIWIDTAIKVTDQEAVNMSRFLMDQEGLFLGSSSAVNCVAAVKIARQLGPGKKILTILCDEGNRHLGKFWNDNGAVILGTLVLISSFPPMFGYGTLLTLCGFTYGFPLGLIPAYIGGWAGAMLCFLAARKLLSGYKQRIADNFSQLQSVIDKGGLKLLILIRLAPYPWGIMNVVFAASSVDITTYIIATSVALIKACLHVYIGSTVKSLAEESGTSSPLRIGILVVSMILGLGVFVYISFLVRNAVNVEIGEDGEEEVILRQSGDRHSRDESFDSELDEHGDGLV</sequence>
<evidence type="ECO:0000313" key="17">
    <source>
        <dbReference type="Proteomes" id="UP000319731"/>
    </source>
</evidence>
<dbReference type="InterPro" id="IPR036052">
    <property type="entry name" value="TrpB-like_PALP_sf"/>
</dbReference>
<evidence type="ECO:0000256" key="9">
    <source>
        <dbReference type="ARBA" id="ARBA00023136"/>
    </source>
</evidence>